<accession>A0A5M9GH61</accession>
<evidence type="ECO:0000313" key="2">
    <source>
        <dbReference type="Proteomes" id="UP000325411"/>
    </source>
</evidence>
<dbReference type="AlphaFoldDB" id="A0A5M9GH61"/>
<comment type="caution">
    <text evidence="1">The sequence shown here is derived from an EMBL/GenBank/DDBJ whole genome shotgun (WGS) entry which is preliminary data.</text>
</comment>
<evidence type="ECO:0000313" key="1">
    <source>
        <dbReference type="EMBL" id="KAA8473972.1"/>
    </source>
</evidence>
<dbReference type="Proteomes" id="UP000325411">
    <property type="component" value="Unassembled WGS sequence"/>
</dbReference>
<reference evidence="1 2" key="1">
    <citation type="submission" date="2019-09" db="EMBL/GenBank/DDBJ databases">
        <authorList>
            <person name="Geng P."/>
            <person name="Wan X."/>
            <person name="Zhou G."/>
            <person name="Yuan Z."/>
            <person name="Hu X."/>
        </authorList>
    </citation>
    <scope>NUCLEOTIDE SEQUENCE [LARGE SCALE GENOMIC DNA]</scope>
    <source>
        <strain evidence="1 2">EFR-4</strain>
    </source>
</reference>
<protein>
    <submittedName>
        <fullName evidence="1">Aldose epimerase</fullName>
    </submittedName>
</protein>
<dbReference type="EMBL" id="VXCE01000033">
    <property type="protein sequence ID" value="KAA8473972.1"/>
    <property type="molecule type" value="Genomic_DNA"/>
</dbReference>
<proteinExistence type="predicted"/>
<gene>
    <name evidence="1" type="ORF">FYW06_25545</name>
</gene>
<organism evidence="1 2">
    <name type="scientific">Bacillus paranthracis</name>
    <dbReference type="NCBI Taxonomy" id="2026186"/>
    <lineage>
        <taxon>Bacteria</taxon>
        <taxon>Bacillati</taxon>
        <taxon>Bacillota</taxon>
        <taxon>Bacilli</taxon>
        <taxon>Bacillales</taxon>
        <taxon>Bacillaceae</taxon>
        <taxon>Bacillus</taxon>
        <taxon>Bacillus cereus group</taxon>
    </lineage>
</organism>
<name>A0A5M9GH61_9BACI</name>
<sequence>MSEDEYICLFSILFCETPKARLSLVTSGGGFWSFFIA</sequence>